<keyword evidence="2" id="KW-1185">Reference proteome</keyword>
<dbReference type="RefSeq" id="WP_190970946.1">
    <property type="nucleotide sequence ID" value="NZ_JACJTB010000065.1"/>
</dbReference>
<evidence type="ECO:0000313" key="2">
    <source>
        <dbReference type="Proteomes" id="UP000603457"/>
    </source>
</evidence>
<dbReference type="Proteomes" id="UP000603457">
    <property type="component" value="Unassembled WGS sequence"/>
</dbReference>
<protein>
    <submittedName>
        <fullName evidence="1">Uncharacterized protein</fullName>
    </submittedName>
</protein>
<proteinExistence type="predicted"/>
<gene>
    <name evidence="1" type="ORF">H6G74_28665</name>
</gene>
<sequence>MTDPVTTIAAGAILNLAFQEFAKSGAGEVAKKTVNGAISLAKDLRDKITAKFKGNVKAEAAIAAVETEYSPAALSKLEVYLDDAMTDDAVFATELRQVAQQIINIQNQTTSNREYKNYGRDQINIEKIEGNPRIGGS</sequence>
<accession>A0ABR8G4W4</accession>
<comment type="caution">
    <text evidence="1">The sequence shown here is derived from an EMBL/GenBank/DDBJ whole genome shotgun (WGS) entry which is preliminary data.</text>
</comment>
<name>A0ABR8G4W4_9NOSO</name>
<reference evidence="1 2" key="1">
    <citation type="journal article" date="2020" name="ISME J.">
        <title>Comparative genomics reveals insights into cyanobacterial evolution and habitat adaptation.</title>
        <authorList>
            <person name="Chen M.Y."/>
            <person name="Teng W.K."/>
            <person name="Zhao L."/>
            <person name="Hu C.X."/>
            <person name="Zhou Y.K."/>
            <person name="Han B.P."/>
            <person name="Song L.R."/>
            <person name="Shu W.S."/>
        </authorList>
    </citation>
    <scope>NUCLEOTIDE SEQUENCE [LARGE SCALE GENOMIC DNA]</scope>
    <source>
        <strain evidence="1 2">FACHB-130</strain>
    </source>
</reference>
<organism evidence="1 2">
    <name type="scientific">Nostoc spongiaeforme FACHB-130</name>
    <dbReference type="NCBI Taxonomy" id="1357510"/>
    <lineage>
        <taxon>Bacteria</taxon>
        <taxon>Bacillati</taxon>
        <taxon>Cyanobacteriota</taxon>
        <taxon>Cyanophyceae</taxon>
        <taxon>Nostocales</taxon>
        <taxon>Nostocaceae</taxon>
        <taxon>Nostoc</taxon>
    </lineage>
</organism>
<evidence type="ECO:0000313" key="1">
    <source>
        <dbReference type="EMBL" id="MBD2598268.1"/>
    </source>
</evidence>
<dbReference type="EMBL" id="JACJTB010000065">
    <property type="protein sequence ID" value="MBD2598268.1"/>
    <property type="molecule type" value="Genomic_DNA"/>
</dbReference>